<comment type="caution">
    <text evidence="3">The sequence shown here is derived from an EMBL/GenBank/DDBJ whole genome shotgun (WGS) entry which is preliminary data.</text>
</comment>
<evidence type="ECO:0000259" key="2">
    <source>
        <dbReference type="Pfam" id="PF00077"/>
    </source>
</evidence>
<keyword evidence="4" id="KW-1185">Reference proteome</keyword>
<dbReference type="InterPro" id="IPR021109">
    <property type="entry name" value="Peptidase_aspartic_dom_sf"/>
</dbReference>
<protein>
    <recommendedName>
        <fullName evidence="2">Retropepsins domain-containing protein</fullName>
    </recommendedName>
</protein>
<sequence>MGQGRGSSPASPGVGNAHPSRLPMAAEGMVTILTRDYFVDALCLYYSQGRCTGGKQSRAGQGCQTPAHALHASCCVTCRRESAPVIEVRGTVDGQPCQIVVDNGAEKTILRSGVIPVEGLPEAPQLLCGVTGHCAPLRGPVKVRLNVGGSEEALTVCVSEMKDPFLLGLDYLRKVGACVDLENQKLSTWS</sequence>
<keyword evidence="1" id="KW-0378">Hydrolase</keyword>
<dbReference type="Proteomes" id="UP000324222">
    <property type="component" value="Unassembled WGS sequence"/>
</dbReference>
<dbReference type="Gene3D" id="2.40.70.10">
    <property type="entry name" value="Acid Proteases"/>
    <property type="match status" value="1"/>
</dbReference>
<evidence type="ECO:0000313" key="3">
    <source>
        <dbReference type="EMBL" id="MPC77953.1"/>
    </source>
</evidence>
<name>A0A5B7I6N1_PORTR</name>
<accession>A0A5B7I6N1</accession>
<evidence type="ECO:0000313" key="4">
    <source>
        <dbReference type="Proteomes" id="UP000324222"/>
    </source>
</evidence>
<gene>
    <name evidence="3" type="ORF">E2C01_072423</name>
</gene>
<feature type="domain" description="Retropepsins" evidence="2">
    <location>
        <begin position="81"/>
        <end position="177"/>
    </location>
</feature>
<dbReference type="GO" id="GO:0016787">
    <property type="term" value="F:hydrolase activity"/>
    <property type="evidence" value="ECO:0007669"/>
    <property type="project" value="UniProtKB-KW"/>
</dbReference>
<evidence type="ECO:0000256" key="1">
    <source>
        <dbReference type="ARBA" id="ARBA00022801"/>
    </source>
</evidence>
<proteinExistence type="predicted"/>
<dbReference type="SUPFAM" id="SSF50630">
    <property type="entry name" value="Acid proteases"/>
    <property type="match status" value="1"/>
</dbReference>
<organism evidence="3 4">
    <name type="scientific">Portunus trituberculatus</name>
    <name type="common">Swimming crab</name>
    <name type="synonym">Neptunus trituberculatus</name>
    <dbReference type="NCBI Taxonomy" id="210409"/>
    <lineage>
        <taxon>Eukaryota</taxon>
        <taxon>Metazoa</taxon>
        <taxon>Ecdysozoa</taxon>
        <taxon>Arthropoda</taxon>
        <taxon>Crustacea</taxon>
        <taxon>Multicrustacea</taxon>
        <taxon>Malacostraca</taxon>
        <taxon>Eumalacostraca</taxon>
        <taxon>Eucarida</taxon>
        <taxon>Decapoda</taxon>
        <taxon>Pleocyemata</taxon>
        <taxon>Brachyura</taxon>
        <taxon>Eubrachyura</taxon>
        <taxon>Portunoidea</taxon>
        <taxon>Portunidae</taxon>
        <taxon>Portuninae</taxon>
        <taxon>Portunus</taxon>
    </lineage>
</organism>
<reference evidence="3 4" key="1">
    <citation type="submission" date="2019-05" db="EMBL/GenBank/DDBJ databases">
        <title>Another draft genome of Portunus trituberculatus and its Hox gene families provides insights of decapod evolution.</title>
        <authorList>
            <person name="Jeong J.-H."/>
            <person name="Song I."/>
            <person name="Kim S."/>
            <person name="Choi T."/>
            <person name="Kim D."/>
            <person name="Ryu S."/>
            <person name="Kim W."/>
        </authorList>
    </citation>
    <scope>NUCLEOTIDE SEQUENCE [LARGE SCALE GENOMIC DNA]</scope>
    <source>
        <tissue evidence="3">Muscle</tissue>
    </source>
</reference>
<dbReference type="Pfam" id="PF00077">
    <property type="entry name" value="RVP"/>
    <property type="match status" value="1"/>
</dbReference>
<dbReference type="EMBL" id="VSRR010047187">
    <property type="protein sequence ID" value="MPC77953.1"/>
    <property type="molecule type" value="Genomic_DNA"/>
</dbReference>
<dbReference type="InterPro" id="IPR018061">
    <property type="entry name" value="Retropepsins"/>
</dbReference>
<dbReference type="AlphaFoldDB" id="A0A5B7I6N1"/>